<reference evidence="2" key="1">
    <citation type="journal article" date="2022" name="Plant J.">
        <title>Strategies of tolerance reflected in two North American maple genomes.</title>
        <authorList>
            <person name="McEvoy S.L."/>
            <person name="Sezen U.U."/>
            <person name="Trouern-Trend A."/>
            <person name="McMahon S.M."/>
            <person name="Schaberg P.G."/>
            <person name="Yang J."/>
            <person name="Wegrzyn J.L."/>
            <person name="Swenson N.G."/>
        </authorList>
    </citation>
    <scope>NUCLEOTIDE SEQUENCE</scope>
    <source>
        <strain evidence="2">91603</strain>
    </source>
</reference>
<organism evidence="2 3">
    <name type="scientific">Acer negundo</name>
    <name type="common">Box elder</name>
    <dbReference type="NCBI Taxonomy" id="4023"/>
    <lineage>
        <taxon>Eukaryota</taxon>
        <taxon>Viridiplantae</taxon>
        <taxon>Streptophyta</taxon>
        <taxon>Embryophyta</taxon>
        <taxon>Tracheophyta</taxon>
        <taxon>Spermatophyta</taxon>
        <taxon>Magnoliopsida</taxon>
        <taxon>eudicotyledons</taxon>
        <taxon>Gunneridae</taxon>
        <taxon>Pentapetalae</taxon>
        <taxon>rosids</taxon>
        <taxon>malvids</taxon>
        <taxon>Sapindales</taxon>
        <taxon>Sapindaceae</taxon>
        <taxon>Hippocastanoideae</taxon>
        <taxon>Acereae</taxon>
        <taxon>Acer</taxon>
    </lineage>
</organism>
<gene>
    <name evidence="2" type="ORF">LWI28_029291</name>
</gene>
<feature type="chain" id="PRO_5042255974" evidence="1">
    <location>
        <begin position="20"/>
        <end position="113"/>
    </location>
</feature>
<evidence type="ECO:0000256" key="1">
    <source>
        <dbReference type="SAM" id="SignalP"/>
    </source>
</evidence>
<dbReference type="AlphaFoldDB" id="A0AAD5IC59"/>
<comment type="caution">
    <text evidence="2">The sequence shown here is derived from an EMBL/GenBank/DDBJ whole genome shotgun (WGS) entry which is preliminary data.</text>
</comment>
<keyword evidence="3" id="KW-1185">Reference proteome</keyword>
<protein>
    <submittedName>
        <fullName evidence="2">Uncharacterized protein</fullName>
    </submittedName>
</protein>
<sequence>MSGAVGGVVVIVCVGVVSAIGIVRSCEAVVRCFSGVIPINFICSIGSKLAGADVIVGNDLFIGGNDLYETRGGAGIDFVELGFVTGKNVMNFAVKLCIRFCTSLHGRKAIYHC</sequence>
<evidence type="ECO:0000313" key="2">
    <source>
        <dbReference type="EMBL" id="KAI9157866.1"/>
    </source>
</evidence>
<reference evidence="2" key="2">
    <citation type="submission" date="2023-02" db="EMBL/GenBank/DDBJ databases">
        <authorList>
            <person name="Swenson N.G."/>
            <person name="Wegrzyn J.L."/>
            <person name="Mcevoy S.L."/>
        </authorList>
    </citation>
    <scope>NUCLEOTIDE SEQUENCE</scope>
    <source>
        <strain evidence="2">91603</strain>
        <tissue evidence="2">Leaf</tissue>
    </source>
</reference>
<dbReference type="EMBL" id="JAJSOW010000107">
    <property type="protein sequence ID" value="KAI9157866.1"/>
    <property type="molecule type" value="Genomic_DNA"/>
</dbReference>
<proteinExistence type="predicted"/>
<accession>A0AAD5IC59</accession>
<dbReference type="Proteomes" id="UP001064489">
    <property type="component" value="Chromosome 12"/>
</dbReference>
<name>A0AAD5IC59_ACENE</name>
<evidence type="ECO:0000313" key="3">
    <source>
        <dbReference type="Proteomes" id="UP001064489"/>
    </source>
</evidence>
<feature type="signal peptide" evidence="1">
    <location>
        <begin position="1"/>
        <end position="19"/>
    </location>
</feature>
<keyword evidence="1" id="KW-0732">Signal</keyword>